<dbReference type="NCBIfam" id="TIGR01003">
    <property type="entry name" value="PTS_HPr_family"/>
    <property type="match status" value="1"/>
</dbReference>
<dbReference type="CDD" id="cd00367">
    <property type="entry name" value="PTS-HPr_like"/>
    <property type="match status" value="1"/>
</dbReference>
<accession>A0ABW5PJU8</accession>
<sequence length="91" mass="9843">MQQTFTIQNPTGIHARPARKLVQAAMAYPCTVQLEKDGKRFSAKSLVGVLSVGAKQGDLITVVAEGERENEAVQEIGAILEAVLDESFDKE</sequence>
<evidence type="ECO:0000313" key="5">
    <source>
        <dbReference type="EMBL" id="MFD2615459.1"/>
    </source>
</evidence>
<dbReference type="PANTHER" id="PTHR33705">
    <property type="entry name" value="PHOSPHOCARRIER PROTEIN HPR"/>
    <property type="match status" value="1"/>
</dbReference>
<name>A0ABW5PJU8_9BACL</name>
<evidence type="ECO:0000256" key="3">
    <source>
        <dbReference type="ARBA" id="ARBA00022683"/>
    </source>
</evidence>
<evidence type="ECO:0000256" key="1">
    <source>
        <dbReference type="ARBA" id="ARBA00004496"/>
    </source>
</evidence>
<dbReference type="InterPro" id="IPR002114">
    <property type="entry name" value="PTS_HPr_Ser_P_site"/>
</dbReference>
<comment type="subcellular location">
    <subcellularLocation>
        <location evidence="1">Cytoplasm</location>
    </subcellularLocation>
</comment>
<gene>
    <name evidence="5" type="ORF">ACFSUF_23930</name>
</gene>
<keyword evidence="2" id="KW-0963">Cytoplasm</keyword>
<dbReference type="InterPro" id="IPR050399">
    <property type="entry name" value="HPr"/>
</dbReference>
<dbReference type="PRINTS" id="PR00107">
    <property type="entry name" value="PHOSPHOCPHPR"/>
</dbReference>
<dbReference type="Proteomes" id="UP001597541">
    <property type="component" value="Unassembled WGS sequence"/>
</dbReference>
<evidence type="ECO:0000256" key="2">
    <source>
        <dbReference type="ARBA" id="ARBA00022490"/>
    </source>
</evidence>
<dbReference type="Pfam" id="PF00381">
    <property type="entry name" value="PTS-HPr"/>
    <property type="match status" value="1"/>
</dbReference>
<comment type="caution">
    <text evidence="5">The sequence shown here is derived from an EMBL/GenBank/DDBJ whole genome shotgun (WGS) entry which is preliminary data.</text>
</comment>
<dbReference type="PANTHER" id="PTHR33705:SF2">
    <property type="entry name" value="PHOSPHOCARRIER PROTEIN NPR"/>
    <property type="match status" value="1"/>
</dbReference>
<dbReference type="PROSITE" id="PS51350">
    <property type="entry name" value="PTS_HPR_DOM"/>
    <property type="match status" value="1"/>
</dbReference>
<dbReference type="InterPro" id="IPR000032">
    <property type="entry name" value="HPr-like"/>
</dbReference>
<dbReference type="EMBL" id="JBHUME010000019">
    <property type="protein sequence ID" value="MFD2615459.1"/>
    <property type="molecule type" value="Genomic_DNA"/>
</dbReference>
<feature type="domain" description="HPr" evidence="4">
    <location>
        <begin position="1"/>
        <end position="87"/>
    </location>
</feature>
<reference evidence="6" key="1">
    <citation type="journal article" date="2019" name="Int. J. Syst. Evol. Microbiol.">
        <title>The Global Catalogue of Microorganisms (GCM) 10K type strain sequencing project: providing services to taxonomists for standard genome sequencing and annotation.</title>
        <authorList>
            <consortium name="The Broad Institute Genomics Platform"/>
            <consortium name="The Broad Institute Genome Sequencing Center for Infectious Disease"/>
            <person name="Wu L."/>
            <person name="Ma J."/>
        </authorList>
    </citation>
    <scope>NUCLEOTIDE SEQUENCE [LARGE SCALE GENOMIC DNA]</scope>
    <source>
        <strain evidence="6">KCTC 3950</strain>
    </source>
</reference>
<evidence type="ECO:0000259" key="4">
    <source>
        <dbReference type="PROSITE" id="PS51350"/>
    </source>
</evidence>
<dbReference type="SUPFAM" id="SSF55594">
    <property type="entry name" value="HPr-like"/>
    <property type="match status" value="1"/>
</dbReference>
<keyword evidence="3" id="KW-0598">Phosphotransferase system</keyword>
<protein>
    <submittedName>
        <fullName evidence="5">HPr family phosphocarrier protein</fullName>
    </submittedName>
</protein>
<dbReference type="InterPro" id="IPR035895">
    <property type="entry name" value="HPr-like_sf"/>
</dbReference>
<keyword evidence="6" id="KW-1185">Reference proteome</keyword>
<dbReference type="PROSITE" id="PS00589">
    <property type="entry name" value="PTS_HPR_SER"/>
    <property type="match status" value="1"/>
</dbReference>
<proteinExistence type="predicted"/>
<dbReference type="RefSeq" id="WP_377607358.1">
    <property type="nucleotide sequence ID" value="NZ_JBHUME010000019.1"/>
</dbReference>
<dbReference type="Gene3D" id="3.30.1340.10">
    <property type="entry name" value="HPr-like"/>
    <property type="match status" value="1"/>
</dbReference>
<evidence type="ECO:0000313" key="6">
    <source>
        <dbReference type="Proteomes" id="UP001597541"/>
    </source>
</evidence>
<organism evidence="5 6">
    <name type="scientific">Paenibacillus gansuensis</name>
    <dbReference type="NCBI Taxonomy" id="306542"/>
    <lineage>
        <taxon>Bacteria</taxon>
        <taxon>Bacillati</taxon>
        <taxon>Bacillota</taxon>
        <taxon>Bacilli</taxon>
        <taxon>Bacillales</taxon>
        <taxon>Paenibacillaceae</taxon>
        <taxon>Paenibacillus</taxon>
    </lineage>
</organism>